<dbReference type="InterPro" id="IPR039428">
    <property type="entry name" value="NUOK/Mnh_C1-like"/>
</dbReference>
<dbReference type="EMBL" id="MK431894">
    <property type="protein sequence ID" value="QIT06428.1"/>
    <property type="molecule type" value="Genomic_DNA"/>
</dbReference>
<evidence type="ECO:0000256" key="1">
    <source>
        <dbReference type="ARBA" id="ARBA00004225"/>
    </source>
</evidence>
<evidence type="ECO:0000256" key="9">
    <source>
        <dbReference type="ARBA" id="ARBA00022982"/>
    </source>
</evidence>
<keyword evidence="8 16" id="KW-1278">Translocase</keyword>
<dbReference type="CTD" id="4539"/>
<evidence type="ECO:0000256" key="7">
    <source>
        <dbReference type="ARBA" id="ARBA00022692"/>
    </source>
</evidence>
<organism evidence="17">
    <name type="scientific">Oncopodura yosiiana</name>
    <dbReference type="NCBI Taxonomy" id="2581075"/>
    <lineage>
        <taxon>Eukaryota</taxon>
        <taxon>Metazoa</taxon>
        <taxon>Ecdysozoa</taxon>
        <taxon>Arthropoda</taxon>
        <taxon>Hexapoda</taxon>
        <taxon>Collembola</taxon>
        <taxon>Entomobryomorpha</taxon>
        <taxon>Tomoceroidea</taxon>
        <taxon>Oncopoduridae</taxon>
        <taxon>Oncopodura</taxon>
    </lineage>
</organism>
<sequence length="82" mass="9496">MIVLVGLLGFSFWRKHLLSVLLSLEYIALGIYFLFFLSLWSFHDFYSLFYLIFIACEGALGLSIMVNMSRSYGGDYMSLFIN</sequence>
<keyword evidence="14 16" id="KW-0472">Membrane</keyword>
<evidence type="ECO:0000256" key="2">
    <source>
        <dbReference type="ARBA" id="ARBA00010519"/>
    </source>
</evidence>
<dbReference type="Gene3D" id="1.10.287.3510">
    <property type="match status" value="1"/>
</dbReference>
<keyword evidence="6 16" id="KW-0679">Respiratory chain</keyword>
<feature type="transmembrane region" description="Helical" evidence="16">
    <location>
        <begin position="48"/>
        <end position="68"/>
    </location>
</feature>
<dbReference type="GeneID" id="54097775"/>
<evidence type="ECO:0000256" key="6">
    <source>
        <dbReference type="ARBA" id="ARBA00022660"/>
    </source>
</evidence>
<evidence type="ECO:0000313" key="17">
    <source>
        <dbReference type="EMBL" id="QIT06428.1"/>
    </source>
</evidence>
<proteinExistence type="inferred from homology"/>
<comment type="function">
    <text evidence="16">Core subunit of the mitochondrial membrane respiratory chain NADH dehydrogenase (Complex I) which catalyzes electron transfer from NADH through the respiratory chain, using ubiquinone as an electron acceptor.</text>
</comment>
<feature type="transmembrane region" description="Helical" evidence="16">
    <location>
        <begin position="20"/>
        <end position="42"/>
    </location>
</feature>
<evidence type="ECO:0000256" key="10">
    <source>
        <dbReference type="ARBA" id="ARBA00022989"/>
    </source>
</evidence>
<evidence type="ECO:0000256" key="8">
    <source>
        <dbReference type="ARBA" id="ARBA00022967"/>
    </source>
</evidence>
<dbReference type="GO" id="GO:0016651">
    <property type="term" value="F:oxidoreductase activity, acting on NAD(P)H"/>
    <property type="evidence" value="ECO:0007669"/>
    <property type="project" value="InterPro"/>
</dbReference>
<keyword evidence="7 16" id="KW-0812">Transmembrane</keyword>
<name>A0A6H0EVS3_9HEXA</name>
<keyword evidence="5 16" id="KW-0813">Transport</keyword>
<dbReference type="RefSeq" id="YP_009753947.1">
    <property type="nucleotide sequence ID" value="NC_046886.1"/>
</dbReference>
<evidence type="ECO:0000256" key="4">
    <source>
        <dbReference type="ARBA" id="ARBA00016612"/>
    </source>
</evidence>
<keyword evidence="10 16" id="KW-1133">Transmembrane helix</keyword>
<evidence type="ECO:0000256" key="12">
    <source>
        <dbReference type="ARBA" id="ARBA00023075"/>
    </source>
</evidence>
<keyword evidence="16" id="KW-0999">Mitochondrion inner membrane</keyword>
<keyword evidence="9 16" id="KW-0249">Electron transport</keyword>
<evidence type="ECO:0000256" key="16">
    <source>
        <dbReference type="RuleBase" id="RU004419"/>
    </source>
</evidence>
<keyword evidence="13 16" id="KW-0496">Mitochondrion</keyword>
<dbReference type="AlphaFoldDB" id="A0A6H0EVS3"/>
<gene>
    <name evidence="17" type="primary">ND4L</name>
</gene>
<evidence type="ECO:0000256" key="13">
    <source>
        <dbReference type="ARBA" id="ARBA00023128"/>
    </source>
</evidence>
<dbReference type="GO" id="GO:0030964">
    <property type="term" value="C:NADH dehydrogenase complex"/>
    <property type="evidence" value="ECO:0007669"/>
    <property type="project" value="TreeGrafter"/>
</dbReference>
<comment type="catalytic activity">
    <reaction evidence="15 16">
        <text>a ubiquinone + NADH + 5 H(+)(in) = a ubiquinol + NAD(+) + 4 H(+)(out)</text>
        <dbReference type="Rhea" id="RHEA:29091"/>
        <dbReference type="Rhea" id="RHEA-COMP:9565"/>
        <dbReference type="Rhea" id="RHEA-COMP:9566"/>
        <dbReference type="ChEBI" id="CHEBI:15378"/>
        <dbReference type="ChEBI" id="CHEBI:16389"/>
        <dbReference type="ChEBI" id="CHEBI:17976"/>
        <dbReference type="ChEBI" id="CHEBI:57540"/>
        <dbReference type="ChEBI" id="CHEBI:57945"/>
        <dbReference type="EC" id="7.1.1.2"/>
    </reaction>
</comment>
<reference evidence="17" key="1">
    <citation type="submission" date="2019-01" db="EMBL/GenBank/DDBJ databases">
        <title>Mitochondrial phylogenomics of Collembola.</title>
        <authorList>
            <person name="Sun X."/>
            <person name="Xie Z.-J."/>
            <person name="Dong J."/>
            <person name="Yu D.-Y."/>
        </authorList>
    </citation>
    <scope>NUCLEOTIDE SEQUENCE</scope>
</reference>
<dbReference type="InterPro" id="IPR001133">
    <property type="entry name" value="NADH_UbQ_OxRdtase_chain4L/K"/>
</dbReference>
<evidence type="ECO:0000256" key="15">
    <source>
        <dbReference type="ARBA" id="ARBA00049551"/>
    </source>
</evidence>
<accession>A0A6H0EVS3</accession>
<dbReference type="GO" id="GO:0042773">
    <property type="term" value="P:ATP synthesis coupled electron transport"/>
    <property type="evidence" value="ECO:0007669"/>
    <property type="project" value="UniProtKB-UniRule"/>
</dbReference>
<comment type="similarity">
    <text evidence="2 16">Belongs to the complex I subunit 4L family.</text>
</comment>
<evidence type="ECO:0000256" key="11">
    <source>
        <dbReference type="ARBA" id="ARBA00023027"/>
    </source>
</evidence>
<evidence type="ECO:0000256" key="3">
    <source>
        <dbReference type="ARBA" id="ARBA00012944"/>
    </source>
</evidence>
<evidence type="ECO:0000256" key="5">
    <source>
        <dbReference type="ARBA" id="ARBA00022448"/>
    </source>
</evidence>
<dbReference type="EC" id="7.1.1.2" evidence="3 16"/>
<geneLocation type="mitochondrion" evidence="17"/>
<protein>
    <recommendedName>
        <fullName evidence="4 16">NADH-ubiquinone oxidoreductase chain 4L</fullName>
        <ecNumber evidence="3 16">7.1.1.2</ecNumber>
    </recommendedName>
</protein>
<comment type="subcellular location">
    <subcellularLocation>
        <location evidence="16">Mitochondrion inner membrane</location>
        <topology evidence="16">Multi-pass membrane protein</topology>
    </subcellularLocation>
    <subcellularLocation>
        <location evidence="1">Mitochondrion membrane</location>
        <topology evidence="1">Multi-pass membrane protein</topology>
    </subcellularLocation>
</comment>
<keyword evidence="12 16" id="KW-0830">Ubiquinone</keyword>
<dbReference type="PANTHER" id="PTHR11434">
    <property type="entry name" value="NADH-UBIQUINONE OXIDOREDUCTASE SUBUNIT ND4L"/>
    <property type="match status" value="1"/>
</dbReference>
<dbReference type="PANTHER" id="PTHR11434:SF0">
    <property type="entry name" value="NADH-UBIQUINONE OXIDOREDUCTASE CHAIN 4L"/>
    <property type="match status" value="1"/>
</dbReference>
<evidence type="ECO:0000256" key="14">
    <source>
        <dbReference type="ARBA" id="ARBA00023136"/>
    </source>
</evidence>
<dbReference type="GO" id="GO:0005743">
    <property type="term" value="C:mitochondrial inner membrane"/>
    <property type="evidence" value="ECO:0007669"/>
    <property type="project" value="UniProtKB-SubCell"/>
</dbReference>
<dbReference type="Pfam" id="PF00420">
    <property type="entry name" value="Oxidored_q2"/>
    <property type="match status" value="1"/>
</dbReference>
<keyword evidence="11 16" id="KW-0520">NAD</keyword>
<dbReference type="GO" id="GO:0008137">
    <property type="term" value="F:NADH dehydrogenase (ubiquinone) activity"/>
    <property type="evidence" value="ECO:0007669"/>
    <property type="project" value="UniProtKB-EC"/>
</dbReference>